<evidence type="ECO:0000259" key="7">
    <source>
        <dbReference type="Pfam" id="PF00892"/>
    </source>
</evidence>
<evidence type="ECO:0000256" key="4">
    <source>
        <dbReference type="ARBA" id="ARBA00022989"/>
    </source>
</evidence>
<feature type="domain" description="EamA" evidence="7">
    <location>
        <begin position="7"/>
        <end position="145"/>
    </location>
</feature>
<protein>
    <submittedName>
        <fullName evidence="8">EamA-like transporter family protein</fullName>
    </submittedName>
</protein>
<dbReference type="Gene3D" id="1.10.3730.20">
    <property type="match status" value="1"/>
</dbReference>
<accession>A0A2P2DZW4</accession>
<dbReference type="RefSeq" id="WP_108975842.1">
    <property type="nucleotide sequence ID" value="NZ_BFBB01000004.1"/>
</dbReference>
<organism evidence="8 9">
    <name type="scientific">Leptospira ryugenii</name>
    <dbReference type="NCBI Taxonomy" id="1917863"/>
    <lineage>
        <taxon>Bacteria</taxon>
        <taxon>Pseudomonadati</taxon>
        <taxon>Spirochaetota</taxon>
        <taxon>Spirochaetia</taxon>
        <taxon>Leptospirales</taxon>
        <taxon>Leptospiraceae</taxon>
        <taxon>Leptospira</taxon>
    </lineage>
</organism>
<feature type="transmembrane region" description="Helical" evidence="6">
    <location>
        <begin position="9"/>
        <end position="27"/>
    </location>
</feature>
<dbReference type="PANTHER" id="PTHR32322">
    <property type="entry name" value="INNER MEMBRANE TRANSPORTER"/>
    <property type="match status" value="1"/>
</dbReference>
<dbReference type="InterPro" id="IPR000620">
    <property type="entry name" value="EamA_dom"/>
</dbReference>
<gene>
    <name evidence="8" type="ORF">LPTSP4_16870</name>
</gene>
<dbReference type="AlphaFoldDB" id="A0A2P2DZW4"/>
<evidence type="ECO:0000256" key="5">
    <source>
        <dbReference type="ARBA" id="ARBA00023136"/>
    </source>
</evidence>
<name>A0A2P2DZW4_9LEPT</name>
<dbReference type="Pfam" id="PF00892">
    <property type="entry name" value="EamA"/>
    <property type="match status" value="2"/>
</dbReference>
<dbReference type="InterPro" id="IPR050638">
    <property type="entry name" value="AA-Vitamin_Transporters"/>
</dbReference>
<feature type="transmembrane region" description="Helical" evidence="6">
    <location>
        <begin position="129"/>
        <end position="147"/>
    </location>
</feature>
<feature type="transmembrane region" description="Helical" evidence="6">
    <location>
        <begin position="153"/>
        <end position="173"/>
    </location>
</feature>
<keyword evidence="2" id="KW-1003">Cell membrane</keyword>
<evidence type="ECO:0000256" key="2">
    <source>
        <dbReference type="ARBA" id="ARBA00022475"/>
    </source>
</evidence>
<feature type="transmembrane region" description="Helical" evidence="6">
    <location>
        <begin position="70"/>
        <end position="93"/>
    </location>
</feature>
<dbReference type="EMBL" id="BFBB01000004">
    <property type="protein sequence ID" value="GBF50163.1"/>
    <property type="molecule type" value="Genomic_DNA"/>
</dbReference>
<evidence type="ECO:0000313" key="8">
    <source>
        <dbReference type="EMBL" id="GBF50163.1"/>
    </source>
</evidence>
<feature type="domain" description="EamA" evidence="7">
    <location>
        <begin position="156"/>
        <end position="287"/>
    </location>
</feature>
<reference evidence="8 9" key="1">
    <citation type="submission" date="2018-02" db="EMBL/GenBank/DDBJ databases">
        <title>Novel Leptospira species isolated from soil and water in Japan.</title>
        <authorList>
            <person name="Nakao R."/>
            <person name="Masuzawa T."/>
        </authorList>
    </citation>
    <scope>NUCLEOTIDE SEQUENCE [LARGE SCALE GENOMIC DNA]</scope>
    <source>
        <strain evidence="8 9">YH101</strain>
    </source>
</reference>
<dbReference type="Proteomes" id="UP000245133">
    <property type="component" value="Unassembled WGS sequence"/>
</dbReference>
<keyword evidence="4 6" id="KW-1133">Transmembrane helix</keyword>
<dbReference type="GO" id="GO:0005886">
    <property type="term" value="C:plasma membrane"/>
    <property type="evidence" value="ECO:0007669"/>
    <property type="project" value="UniProtKB-SubCell"/>
</dbReference>
<feature type="transmembrane region" description="Helical" evidence="6">
    <location>
        <begin position="270"/>
        <end position="288"/>
    </location>
</feature>
<dbReference type="PANTHER" id="PTHR32322:SF18">
    <property type="entry name" value="S-ADENOSYLMETHIONINE_S-ADENOSYLHOMOCYSTEINE TRANSPORTER"/>
    <property type="match status" value="1"/>
</dbReference>
<keyword evidence="5 6" id="KW-0472">Membrane</keyword>
<evidence type="ECO:0000256" key="3">
    <source>
        <dbReference type="ARBA" id="ARBA00022692"/>
    </source>
</evidence>
<dbReference type="InterPro" id="IPR037185">
    <property type="entry name" value="EmrE-like"/>
</dbReference>
<keyword evidence="3 6" id="KW-0812">Transmembrane</keyword>
<feature type="transmembrane region" description="Helical" evidence="6">
    <location>
        <begin position="185"/>
        <end position="203"/>
    </location>
</feature>
<comment type="caution">
    <text evidence="8">The sequence shown here is derived from an EMBL/GenBank/DDBJ whole genome shotgun (WGS) entry which is preliminary data.</text>
</comment>
<feature type="transmembrane region" description="Helical" evidence="6">
    <location>
        <begin position="215"/>
        <end position="233"/>
    </location>
</feature>
<evidence type="ECO:0000256" key="6">
    <source>
        <dbReference type="SAM" id="Phobius"/>
    </source>
</evidence>
<feature type="transmembrane region" description="Helical" evidence="6">
    <location>
        <begin position="245"/>
        <end position="264"/>
    </location>
</feature>
<evidence type="ECO:0000256" key="1">
    <source>
        <dbReference type="ARBA" id="ARBA00004651"/>
    </source>
</evidence>
<feature type="transmembrane region" description="Helical" evidence="6">
    <location>
        <begin position="105"/>
        <end position="122"/>
    </location>
</feature>
<proteinExistence type="predicted"/>
<dbReference type="SUPFAM" id="SSF103481">
    <property type="entry name" value="Multidrug resistance efflux transporter EmrE"/>
    <property type="match status" value="2"/>
</dbReference>
<keyword evidence="9" id="KW-1185">Reference proteome</keyword>
<evidence type="ECO:0000313" key="9">
    <source>
        <dbReference type="Proteomes" id="UP000245133"/>
    </source>
</evidence>
<dbReference type="OrthoDB" id="345494at2"/>
<comment type="subcellular location">
    <subcellularLocation>
        <location evidence="1">Cell membrane</location>
        <topology evidence="1">Multi-pass membrane protein</topology>
    </subcellularLocation>
</comment>
<feature type="transmembrane region" description="Helical" evidence="6">
    <location>
        <begin position="39"/>
        <end position="58"/>
    </location>
</feature>
<sequence>MTGDHKKGYLYIFLTGLFFSIEVIGFKQVFRLYHLAPEIAAFYGVSISFHFVSPFFLAKKVNRARLLRTIQSDGLILLIGTSLNSIGILLYYYGLRISDLGPSALLIKMTVLYNVLLGVLLLGDRLRSFEVFGILLAIIGIVVISSLQGQIQFSSAVIMLISAFFFASQSYLIKRYIPKIDGICFAYLRLGILTLIFACYIISQNSWHEIPIPVALSLGLFSLFGFFLGRAFFFEAHNHLPISKLNAILLIEPVVLLFIGILFLGEAVSVQKFFGTFLIIGGLYLLIFHKQKSKNLSNQTK</sequence>